<feature type="compositionally biased region" description="Pro residues" evidence="1">
    <location>
        <begin position="359"/>
        <end position="369"/>
    </location>
</feature>
<feature type="compositionally biased region" description="Polar residues" evidence="1">
    <location>
        <begin position="337"/>
        <end position="348"/>
    </location>
</feature>
<sequence>MALWNFTIPDTSSMLSYHPYADGFGLQNGWQTWYTVSGFNAQAGESSKGDSFHLTSLPGAELSLQFYGSAVYLHGTANASYEVTLDDNIQSFSGAVDLLYSNEGLIEENHLLTLKAKPSNTTQQIGVSRVVVSGSQQQVPTQVFYDNSDGAFSYTGNWTTSTVQGIPNSSVTAPFHQTLDAGASVKMNFSSAVAVALYGSTNFGHGLYSVALDNGVPQIYNASTFWLVTNTVVFFQSGLDSKRTYTVNVVNMSPGAKLTLSSVVTYQVDQPSNSTTGSGSTMRASSSHGATVGKIVGPILGVLVLGLLIAAFWLRSRRSRANHAPITPLVLSPNEGEPNTDSEMTQTRIPPRRKGEAPWPRPAPPPSPPLTSHGSTMSPTGSVNVDQIIEIIAQRIDRREDIHGSESHLPPDYHSV</sequence>
<comment type="caution">
    <text evidence="3">The sequence shown here is derived from an EMBL/GenBank/DDBJ whole genome shotgun (WGS) entry which is preliminary data.</text>
</comment>
<dbReference type="AlphaFoldDB" id="A0AAD6ZA71"/>
<evidence type="ECO:0000256" key="2">
    <source>
        <dbReference type="SAM" id="Phobius"/>
    </source>
</evidence>
<feature type="transmembrane region" description="Helical" evidence="2">
    <location>
        <begin position="295"/>
        <end position="314"/>
    </location>
</feature>
<evidence type="ECO:0008006" key="5">
    <source>
        <dbReference type="Google" id="ProtNLM"/>
    </source>
</evidence>
<keyword evidence="2" id="KW-0812">Transmembrane</keyword>
<keyword evidence="4" id="KW-1185">Reference proteome</keyword>
<accession>A0AAD6ZA71</accession>
<feature type="compositionally biased region" description="Polar residues" evidence="1">
    <location>
        <begin position="370"/>
        <end position="383"/>
    </location>
</feature>
<dbReference type="EMBL" id="JARIHO010000069">
    <property type="protein sequence ID" value="KAJ7312929.1"/>
    <property type="molecule type" value="Genomic_DNA"/>
</dbReference>
<proteinExistence type="predicted"/>
<keyword evidence="2" id="KW-1133">Transmembrane helix</keyword>
<organism evidence="3 4">
    <name type="scientific">Mycena albidolilacea</name>
    <dbReference type="NCBI Taxonomy" id="1033008"/>
    <lineage>
        <taxon>Eukaryota</taxon>
        <taxon>Fungi</taxon>
        <taxon>Dikarya</taxon>
        <taxon>Basidiomycota</taxon>
        <taxon>Agaricomycotina</taxon>
        <taxon>Agaricomycetes</taxon>
        <taxon>Agaricomycetidae</taxon>
        <taxon>Agaricales</taxon>
        <taxon>Marasmiineae</taxon>
        <taxon>Mycenaceae</taxon>
        <taxon>Mycena</taxon>
    </lineage>
</organism>
<feature type="region of interest" description="Disordered" evidence="1">
    <location>
        <begin position="327"/>
        <end position="383"/>
    </location>
</feature>
<evidence type="ECO:0000313" key="3">
    <source>
        <dbReference type="EMBL" id="KAJ7312929.1"/>
    </source>
</evidence>
<reference evidence="3" key="1">
    <citation type="submission" date="2023-03" db="EMBL/GenBank/DDBJ databases">
        <title>Massive genome expansion in bonnet fungi (Mycena s.s.) driven by repeated elements and novel gene families across ecological guilds.</title>
        <authorList>
            <consortium name="Lawrence Berkeley National Laboratory"/>
            <person name="Harder C.B."/>
            <person name="Miyauchi S."/>
            <person name="Viragh M."/>
            <person name="Kuo A."/>
            <person name="Thoen E."/>
            <person name="Andreopoulos B."/>
            <person name="Lu D."/>
            <person name="Skrede I."/>
            <person name="Drula E."/>
            <person name="Henrissat B."/>
            <person name="Morin E."/>
            <person name="Kohler A."/>
            <person name="Barry K."/>
            <person name="LaButti K."/>
            <person name="Morin E."/>
            <person name="Salamov A."/>
            <person name="Lipzen A."/>
            <person name="Mereny Z."/>
            <person name="Hegedus B."/>
            <person name="Baldrian P."/>
            <person name="Stursova M."/>
            <person name="Weitz H."/>
            <person name="Taylor A."/>
            <person name="Grigoriev I.V."/>
            <person name="Nagy L.G."/>
            <person name="Martin F."/>
            <person name="Kauserud H."/>
        </authorList>
    </citation>
    <scope>NUCLEOTIDE SEQUENCE</scope>
    <source>
        <strain evidence="3">CBHHK002</strain>
    </source>
</reference>
<dbReference type="Proteomes" id="UP001218218">
    <property type="component" value="Unassembled WGS sequence"/>
</dbReference>
<name>A0AAD6ZA71_9AGAR</name>
<keyword evidence="2" id="KW-0472">Membrane</keyword>
<dbReference type="Gene3D" id="2.60.120.260">
    <property type="entry name" value="Galactose-binding domain-like"/>
    <property type="match status" value="2"/>
</dbReference>
<protein>
    <recommendedName>
        <fullName evidence="5">Transmembrane protein</fullName>
    </recommendedName>
</protein>
<evidence type="ECO:0000256" key="1">
    <source>
        <dbReference type="SAM" id="MobiDB-lite"/>
    </source>
</evidence>
<evidence type="ECO:0000313" key="4">
    <source>
        <dbReference type="Proteomes" id="UP001218218"/>
    </source>
</evidence>
<gene>
    <name evidence="3" type="ORF">DFH08DRAFT_896216</name>
</gene>